<organism evidence="1 2">
    <name type="scientific">Deinococcus hopiensis KR-140</name>
    <dbReference type="NCBI Taxonomy" id="695939"/>
    <lineage>
        <taxon>Bacteria</taxon>
        <taxon>Thermotogati</taxon>
        <taxon>Deinococcota</taxon>
        <taxon>Deinococci</taxon>
        <taxon>Deinococcales</taxon>
        <taxon>Deinococcaceae</taxon>
        <taxon>Deinococcus</taxon>
    </lineage>
</organism>
<protein>
    <submittedName>
        <fullName evidence="1">Uncharacterized protein</fullName>
    </submittedName>
</protein>
<accession>A0A1W1VK24</accession>
<proteinExistence type="predicted"/>
<dbReference type="EMBL" id="FWWU01000009">
    <property type="protein sequence ID" value="SMB93725.1"/>
    <property type="molecule type" value="Genomic_DNA"/>
</dbReference>
<keyword evidence="2" id="KW-1185">Reference proteome</keyword>
<evidence type="ECO:0000313" key="2">
    <source>
        <dbReference type="Proteomes" id="UP000192582"/>
    </source>
</evidence>
<dbReference type="Proteomes" id="UP000192582">
    <property type="component" value="Unassembled WGS sequence"/>
</dbReference>
<gene>
    <name evidence="1" type="ORF">SAMN00790413_02089</name>
</gene>
<reference evidence="1 2" key="1">
    <citation type="submission" date="2017-04" db="EMBL/GenBank/DDBJ databases">
        <authorList>
            <person name="Afonso C.L."/>
            <person name="Miller P.J."/>
            <person name="Scott M.A."/>
            <person name="Spackman E."/>
            <person name="Goraichik I."/>
            <person name="Dimitrov K.M."/>
            <person name="Suarez D.L."/>
            <person name="Swayne D.E."/>
        </authorList>
    </citation>
    <scope>NUCLEOTIDE SEQUENCE [LARGE SCALE GENOMIC DNA]</scope>
    <source>
        <strain evidence="1 2">KR-140</strain>
    </source>
</reference>
<name>A0A1W1VK24_9DEIO</name>
<evidence type="ECO:0000313" key="1">
    <source>
        <dbReference type="EMBL" id="SMB93725.1"/>
    </source>
</evidence>
<sequence length="86" mass="9111">MGVLEDGMEFGPPLLGKQPEVFLFGDVPPKASLEGGSDLLWDDVLVCIRLVQPLEKCAALDSGVMRPGAVEVPDQQLHPTVSIALG</sequence>
<dbReference type="AlphaFoldDB" id="A0A1W1VK24"/>